<dbReference type="VEuPathDB" id="FungiDB:Bcin12g03440"/>
<organism evidence="1 2">
    <name type="scientific">Botryotinia fuckeliana (strain B05.10)</name>
    <name type="common">Noble rot fungus</name>
    <name type="synonym">Botrytis cinerea</name>
    <dbReference type="NCBI Taxonomy" id="332648"/>
    <lineage>
        <taxon>Eukaryota</taxon>
        <taxon>Fungi</taxon>
        <taxon>Dikarya</taxon>
        <taxon>Ascomycota</taxon>
        <taxon>Pezizomycotina</taxon>
        <taxon>Leotiomycetes</taxon>
        <taxon>Helotiales</taxon>
        <taxon>Sclerotiniaceae</taxon>
        <taxon>Botrytis</taxon>
    </lineage>
</organism>
<dbReference type="EMBL" id="CP009816">
    <property type="protein sequence ID" value="ATZ55783.1"/>
    <property type="molecule type" value="Genomic_DNA"/>
</dbReference>
<evidence type="ECO:0000313" key="2">
    <source>
        <dbReference type="Proteomes" id="UP000001798"/>
    </source>
</evidence>
<gene>
    <name evidence="1" type="ORF">BCIN_12g03440</name>
</gene>
<sequence>MQIQRAVTMLLGHNLARILIKTHHMTSVKKIEKITKSAKKLDCAVLLKTGRPPGVMLAEGEIGKAEQWLDVVKNLRYKNFELMKKEEVDGRRLDIPAGKVKQMESLKDYGVEVGKDEELRKWWRLHMGFMKGQNED</sequence>
<evidence type="ECO:0000313" key="1">
    <source>
        <dbReference type="EMBL" id="ATZ55783.1"/>
    </source>
</evidence>
<keyword evidence="2" id="KW-1185">Reference proteome</keyword>
<reference evidence="1 2" key="3">
    <citation type="journal article" date="2017" name="Mol. Plant Pathol.">
        <title>A gapless genome sequence of the fungus Botrytis cinerea.</title>
        <authorList>
            <person name="Van Kan J.A."/>
            <person name="Stassen J.H."/>
            <person name="Mosbach A."/>
            <person name="Van Der Lee T.A."/>
            <person name="Faino L."/>
            <person name="Farmer A.D."/>
            <person name="Papasotiriou D.G."/>
            <person name="Zhou S."/>
            <person name="Seidl M.F."/>
            <person name="Cottam E."/>
            <person name="Edel D."/>
            <person name="Hahn M."/>
            <person name="Schwartz D.C."/>
            <person name="Dietrich R.A."/>
            <person name="Widdison S."/>
            <person name="Scalliet G."/>
        </authorList>
    </citation>
    <scope>NUCLEOTIDE SEQUENCE [LARGE SCALE GENOMIC DNA]</scope>
    <source>
        <strain evidence="1 2">B05.10</strain>
    </source>
</reference>
<dbReference type="AlphaFoldDB" id="A0A384JYZ1"/>
<accession>A0A384JYZ1</accession>
<dbReference type="KEGG" id="bfu:BCIN_12g03440"/>
<dbReference type="GeneID" id="5432788"/>
<name>A0A384JYZ1_BOTFB</name>
<dbReference type="Proteomes" id="UP000001798">
    <property type="component" value="Chromosome 12"/>
</dbReference>
<dbReference type="OrthoDB" id="432412at2759"/>
<reference evidence="1 2" key="2">
    <citation type="journal article" date="2012" name="Eukaryot. Cell">
        <title>Genome update of Botrytis cinerea strains B05.10 and T4.</title>
        <authorList>
            <person name="Staats M."/>
            <person name="van Kan J.A."/>
        </authorList>
    </citation>
    <scope>NUCLEOTIDE SEQUENCE [LARGE SCALE GENOMIC DNA]</scope>
    <source>
        <strain evidence="1 2">B05.10</strain>
    </source>
</reference>
<reference evidence="1 2" key="1">
    <citation type="journal article" date="2011" name="PLoS Genet.">
        <title>Genomic analysis of the necrotrophic fungal pathogens Sclerotinia sclerotiorum and Botrytis cinerea.</title>
        <authorList>
            <person name="Amselem J."/>
            <person name="Cuomo C.A."/>
            <person name="van Kan J.A."/>
            <person name="Viaud M."/>
            <person name="Benito E.P."/>
            <person name="Couloux A."/>
            <person name="Coutinho P.M."/>
            <person name="de Vries R.P."/>
            <person name="Dyer P.S."/>
            <person name="Fillinger S."/>
            <person name="Fournier E."/>
            <person name="Gout L."/>
            <person name="Hahn M."/>
            <person name="Kohn L."/>
            <person name="Lapalu N."/>
            <person name="Plummer K.M."/>
            <person name="Pradier J.M."/>
            <person name="Quevillon E."/>
            <person name="Sharon A."/>
            <person name="Simon A."/>
            <person name="ten Have A."/>
            <person name="Tudzynski B."/>
            <person name="Tudzynski P."/>
            <person name="Wincker P."/>
            <person name="Andrew M."/>
            <person name="Anthouard V."/>
            <person name="Beever R.E."/>
            <person name="Beffa R."/>
            <person name="Benoit I."/>
            <person name="Bouzid O."/>
            <person name="Brault B."/>
            <person name="Chen Z."/>
            <person name="Choquer M."/>
            <person name="Collemare J."/>
            <person name="Cotton P."/>
            <person name="Danchin E.G."/>
            <person name="Da Silva C."/>
            <person name="Gautier A."/>
            <person name="Giraud C."/>
            <person name="Giraud T."/>
            <person name="Gonzalez C."/>
            <person name="Grossetete S."/>
            <person name="Guldener U."/>
            <person name="Henrissat B."/>
            <person name="Howlett B.J."/>
            <person name="Kodira C."/>
            <person name="Kretschmer M."/>
            <person name="Lappartient A."/>
            <person name="Leroch M."/>
            <person name="Levis C."/>
            <person name="Mauceli E."/>
            <person name="Neuveglise C."/>
            <person name="Oeser B."/>
            <person name="Pearson M."/>
            <person name="Poulain J."/>
            <person name="Poussereau N."/>
            <person name="Quesneville H."/>
            <person name="Rascle C."/>
            <person name="Schumacher J."/>
            <person name="Segurens B."/>
            <person name="Sexton A."/>
            <person name="Silva E."/>
            <person name="Sirven C."/>
            <person name="Soanes D.M."/>
            <person name="Talbot N.J."/>
            <person name="Templeton M."/>
            <person name="Yandava C."/>
            <person name="Yarden O."/>
            <person name="Zeng Q."/>
            <person name="Rollins J.A."/>
            <person name="Lebrun M.H."/>
            <person name="Dickman M."/>
        </authorList>
    </citation>
    <scope>NUCLEOTIDE SEQUENCE [LARGE SCALE GENOMIC DNA]</scope>
    <source>
        <strain evidence="1 2">B05.10</strain>
    </source>
</reference>
<dbReference type="RefSeq" id="XP_001552268.2">
    <property type="nucleotide sequence ID" value="XM_001552218.2"/>
</dbReference>
<protein>
    <submittedName>
        <fullName evidence="1">Uncharacterized protein</fullName>
    </submittedName>
</protein>
<proteinExistence type="predicted"/>